<evidence type="ECO:0000313" key="2">
    <source>
        <dbReference type="EMBL" id="OWQ92169.1"/>
    </source>
</evidence>
<dbReference type="PANTHER" id="PTHR30441">
    <property type="entry name" value="DUF748 DOMAIN-CONTAINING PROTEIN"/>
    <property type="match status" value="1"/>
</dbReference>
<feature type="region of interest" description="Disordered" evidence="1">
    <location>
        <begin position="568"/>
        <end position="609"/>
    </location>
</feature>
<sequence>MLALVLFLLAILLVAWVALPMWIERAGVRIATEQLGRTVTLGAARFQPWRLALTLEDLRIAGPAADAPPLLAVRRIETALSPRSLWHLAPVLSELKVDAPQVRVALLADGKTDLDDIVARLAAKPTPQPQADEGPAEAALYNIELTEGEFRLDDRSAGMVHQLKALHLGIPFLSTLDADVEVHVQPRLAGQLNGVGFQSEGQAQPFAETRSASLTVKLEALDLSAYRAYWPRELPMRLAKGLVDTQLTVDFRQPPKQAPEVKVSGRAAVRQLSLQRHDGDGWEDWLRWQALTVDLADVQPLKRQLLLGAVTLQQPELLMGRDARGQLWLPVAAAPAPAVPAARPAAVPARAPASAVAAGKSKAGAPAPWHVGVQRLALSDGRVGWTDETLRPTAQWRVDGLTITGTGLSWPLAAKAAPIDIAARLAPEGAKEAATLSGKGQVGAAGVSLDWALKDLALQGFAPYLKAVTPLAVQGIVSTQGAVSAGPNGEDPKLSLRAFSLDGLLAVEGRKQVLAMKQLSLDQAEVALDSRKLTVGRLALVAPQAQLGRDKAGRWSWDAWLPASTVSAKGPASAVASRPRAHARTGDRLTLSPPEREAAPAMSTTKDAAGAPWTAQIGEVAVEGGQATLLDLATHVLADEPARPIGVQELAVKVSGIDWDGRQLRKPLPVQVSATMRRPDATRRGARDIPKLRWDGQLALAPLKVTGRLNAEHLPLQWIDPYLDPSIGIHLQRADGTVRAGLAFTETPKGPAVRATGELLISDLRLRQARLQNGQRRSAEDLLSWQGLKLAGVQMKLDPGGTPDVSIQQAVLDEFYARLIVNEQGRLNLRDLRQTDEGQAVAAVAGTPAASAPVAATIAQATAAPPPTAASAVAAAAPGAEPPLRLSIGETRVNGGRVDFNDRFIKPNYSANLSELTGTLGAFSAGSAEMAALQLKGRVEGTGLLDVSGKLNPSGAPLALDITASATDIELAPLSPYAGKYAGYAIERGKLSTRVHYQIEPGGRLQADNKIVLNQLSFGERIDSPTATKLPVRLAVALLKDSNGVIDVNLPVSGSINDPEFSIGGLVVKLIINLLTKALTAPFSLLSGGGGAEMSQLEFQPGTAALQPEAAQKLAPLTKVLAERPALQLTITGWVDPEAERQAAQAARLEEALVTERRRELRRSQLAQSVSTPATAASGAADAPPAPVVLDEATRARLLKVVYDNAKLPNKPRNFIGLAKDLPAAQMRELLMSSYAVTDEQLRELALQRAVAVRDALIERGVPNARLFLSSPKLHAKGDDRADAKDKPWQPRVDLALSAQ</sequence>
<dbReference type="GO" id="GO:0005886">
    <property type="term" value="C:plasma membrane"/>
    <property type="evidence" value="ECO:0007669"/>
    <property type="project" value="TreeGrafter"/>
</dbReference>
<feature type="region of interest" description="Disordered" evidence="1">
    <location>
        <begin position="1164"/>
        <end position="1185"/>
    </location>
</feature>
<dbReference type="Pfam" id="PF05359">
    <property type="entry name" value="DUF748"/>
    <property type="match status" value="3"/>
</dbReference>
<reference evidence="2 3" key="1">
    <citation type="journal article" date="2008" name="Int. J. Syst. Evol. Microbiol.">
        <title>Description of Roseateles aquatilis sp. nov. and Roseateles terrae sp. nov., in the class Betaproteobacteria, and emended description of the genus Roseateles.</title>
        <authorList>
            <person name="Gomila M."/>
            <person name="Bowien B."/>
            <person name="Falsen E."/>
            <person name="Moore E.R."/>
            <person name="Lalucat J."/>
        </authorList>
    </citation>
    <scope>NUCLEOTIDE SEQUENCE [LARGE SCALE GENOMIC DNA]</scope>
    <source>
        <strain evidence="2 3">CCUG 48205</strain>
    </source>
</reference>
<comment type="caution">
    <text evidence="2">The sequence shown here is derived from an EMBL/GenBank/DDBJ whole genome shotgun (WGS) entry which is preliminary data.</text>
</comment>
<evidence type="ECO:0000256" key="1">
    <source>
        <dbReference type="SAM" id="MobiDB-lite"/>
    </source>
</evidence>
<dbReference type="InterPro" id="IPR036737">
    <property type="entry name" value="OmpA-like_sf"/>
</dbReference>
<name>A0A246JIT6_9BURK</name>
<gene>
    <name evidence="2" type="ORF">CDN99_07435</name>
</gene>
<evidence type="ECO:0000313" key="3">
    <source>
        <dbReference type="Proteomes" id="UP000197468"/>
    </source>
</evidence>
<dbReference type="GO" id="GO:0090313">
    <property type="term" value="P:regulation of protein targeting to membrane"/>
    <property type="evidence" value="ECO:0007669"/>
    <property type="project" value="TreeGrafter"/>
</dbReference>
<dbReference type="PANTHER" id="PTHR30441:SF8">
    <property type="entry name" value="DUF748 DOMAIN-CONTAINING PROTEIN"/>
    <property type="match status" value="1"/>
</dbReference>
<evidence type="ECO:0008006" key="4">
    <source>
        <dbReference type="Google" id="ProtNLM"/>
    </source>
</evidence>
<organism evidence="2 3">
    <name type="scientific">Roseateles aquatilis</name>
    <dbReference type="NCBI Taxonomy" id="431061"/>
    <lineage>
        <taxon>Bacteria</taxon>
        <taxon>Pseudomonadati</taxon>
        <taxon>Pseudomonadota</taxon>
        <taxon>Betaproteobacteria</taxon>
        <taxon>Burkholderiales</taxon>
        <taxon>Sphaerotilaceae</taxon>
        <taxon>Roseateles</taxon>
    </lineage>
</organism>
<feature type="compositionally biased region" description="Low complexity" evidence="1">
    <location>
        <begin position="1169"/>
        <end position="1183"/>
    </location>
</feature>
<dbReference type="Gene3D" id="3.30.1330.60">
    <property type="entry name" value="OmpA-like domain"/>
    <property type="match status" value="1"/>
</dbReference>
<protein>
    <recommendedName>
        <fullName evidence="4">AsmA domain-containing protein</fullName>
    </recommendedName>
</protein>
<keyword evidence="3" id="KW-1185">Reference proteome</keyword>
<dbReference type="InterPro" id="IPR008023">
    <property type="entry name" value="DUF748"/>
</dbReference>
<dbReference type="InterPro" id="IPR052894">
    <property type="entry name" value="AsmA-related"/>
</dbReference>
<dbReference type="Proteomes" id="UP000197468">
    <property type="component" value="Unassembled WGS sequence"/>
</dbReference>
<proteinExistence type="predicted"/>
<dbReference type="EMBL" id="NIOF01000002">
    <property type="protein sequence ID" value="OWQ92169.1"/>
    <property type="molecule type" value="Genomic_DNA"/>
</dbReference>
<accession>A0A246JIT6</accession>